<reference evidence="2 3" key="1">
    <citation type="submission" date="2024-10" db="EMBL/GenBank/DDBJ databases">
        <title>Updated reference genomes for cyclostephanoid diatoms.</title>
        <authorList>
            <person name="Roberts W.R."/>
            <person name="Alverson A.J."/>
        </authorList>
    </citation>
    <scope>NUCLEOTIDE SEQUENCE [LARGE SCALE GENOMIC DNA]</scope>
    <source>
        <strain evidence="2 3">AJA232-27</strain>
    </source>
</reference>
<dbReference type="Proteomes" id="UP001530293">
    <property type="component" value="Unassembled WGS sequence"/>
</dbReference>
<dbReference type="PROSITE" id="PS51257">
    <property type="entry name" value="PROKAR_LIPOPROTEIN"/>
    <property type="match status" value="1"/>
</dbReference>
<organism evidence="2 3">
    <name type="scientific">Discostella pseudostelligera</name>
    <dbReference type="NCBI Taxonomy" id="259834"/>
    <lineage>
        <taxon>Eukaryota</taxon>
        <taxon>Sar</taxon>
        <taxon>Stramenopiles</taxon>
        <taxon>Ochrophyta</taxon>
        <taxon>Bacillariophyta</taxon>
        <taxon>Coscinodiscophyceae</taxon>
        <taxon>Thalassiosirophycidae</taxon>
        <taxon>Stephanodiscales</taxon>
        <taxon>Stephanodiscaceae</taxon>
        <taxon>Discostella</taxon>
    </lineage>
</organism>
<evidence type="ECO:0000313" key="3">
    <source>
        <dbReference type="Proteomes" id="UP001530293"/>
    </source>
</evidence>
<dbReference type="SUPFAM" id="SSF52266">
    <property type="entry name" value="SGNH hydrolase"/>
    <property type="match status" value="1"/>
</dbReference>
<feature type="transmembrane region" description="Helical" evidence="1">
    <location>
        <begin position="21"/>
        <end position="42"/>
    </location>
</feature>
<name>A0ABD3MRR4_9STRA</name>
<keyword evidence="1" id="KW-1133">Transmembrane helix</keyword>
<dbReference type="InterPro" id="IPR036514">
    <property type="entry name" value="SGNH_hydro_sf"/>
</dbReference>
<evidence type="ECO:0000256" key="1">
    <source>
        <dbReference type="SAM" id="Phobius"/>
    </source>
</evidence>
<dbReference type="AlphaFoldDB" id="A0ABD3MRR4"/>
<protein>
    <submittedName>
        <fullName evidence="2">Uncharacterized protein</fullName>
    </submittedName>
</protein>
<sequence length="504" mass="57862">MAGSRGLRNQRLIRPLSHSPSSWHVFFFTFACSVSSLLLLFWDYHGQLHSFLSPSLKMWKDKMLRNDAAPVSVELDMNSNCKIYQDVHRLLHYPEESKIAIYFNKERNCAQPQLIGRLSGRALTTITWETSYYNIPDDDEEEEEAEETEVSNLVPATETHHDNNINETKDVLLGHYRVPQSGTYFLEIIAIMCEDLQYDAEFTGTCLVDPNQHRLTQDGVFINAMMTPPPPSTQHDTSNIIGYWWHHDGGVELNETLIPLYTRYQPQGCRSDSTLYHCSLASDLTRFDNYQFKFSTAQYDDDQLSTILEGKIDKICIEGASHARMLRGHMAAVLANLNSRGVHVAELDFANETRFASDFDEAKINFIIAKNCSKVIVTTGQWDAGWPNDRPTLFPEYEQILNKTIPLMLKMFTAANIQVYHVSTHYNPIGDIIGSCPPKDWRSPRVIDMYNTIEKRVCDEYGMPWIDTNDIMGIMWDRAADWCHYDDVSSDMEAKYILGRTFTP</sequence>
<accession>A0ABD3MRR4</accession>
<keyword evidence="3" id="KW-1185">Reference proteome</keyword>
<dbReference type="Gene3D" id="3.40.50.1110">
    <property type="entry name" value="SGNH hydrolase"/>
    <property type="match status" value="1"/>
</dbReference>
<keyword evidence="1" id="KW-0472">Membrane</keyword>
<proteinExistence type="predicted"/>
<keyword evidence="1" id="KW-0812">Transmembrane</keyword>
<gene>
    <name evidence="2" type="ORF">ACHAWU_003792</name>
</gene>
<comment type="caution">
    <text evidence="2">The sequence shown here is derived from an EMBL/GenBank/DDBJ whole genome shotgun (WGS) entry which is preliminary data.</text>
</comment>
<evidence type="ECO:0000313" key="2">
    <source>
        <dbReference type="EMBL" id="KAL3764932.1"/>
    </source>
</evidence>
<dbReference type="EMBL" id="JALLBG020000100">
    <property type="protein sequence ID" value="KAL3764932.1"/>
    <property type="molecule type" value="Genomic_DNA"/>
</dbReference>